<dbReference type="EMBL" id="BLAB01000001">
    <property type="protein sequence ID" value="GER94368.1"/>
    <property type="molecule type" value="Genomic_DNA"/>
</dbReference>
<dbReference type="AlphaFoldDB" id="A0A5J4KXP4"/>
<evidence type="ECO:0000313" key="1">
    <source>
        <dbReference type="EMBL" id="GER94368.1"/>
    </source>
</evidence>
<comment type="caution">
    <text evidence="1">The sequence shown here is derived from an EMBL/GenBank/DDBJ whole genome shotgun (WGS) entry which is preliminary data.</text>
</comment>
<reference evidence="1" key="1">
    <citation type="submission" date="2019-10" db="EMBL/GenBank/DDBJ databases">
        <title>Metagenomic sequencing of thiosulfate-disproportionating enrichment culture.</title>
        <authorList>
            <person name="Umezawa K."/>
            <person name="Kojima H."/>
            <person name="Fukui M."/>
        </authorList>
    </citation>
    <scope>NUCLEOTIDE SEQUENCE</scope>
    <source>
        <strain evidence="1">45J</strain>
    </source>
</reference>
<gene>
    <name evidence="1" type="ORF">A45J_2129</name>
</gene>
<accession>A0A5J4KXP4</accession>
<organism evidence="1">
    <name type="scientific">hot springs metagenome</name>
    <dbReference type="NCBI Taxonomy" id="433727"/>
    <lineage>
        <taxon>unclassified sequences</taxon>
        <taxon>metagenomes</taxon>
        <taxon>ecological metagenomes</taxon>
    </lineage>
</organism>
<proteinExistence type="predicted"/>
<protein>
    <submittedName>
        <fullName evidence="1">Uncharacterized protein</fullName>
    </submittedName>
</protein>
<sequence>MFAEIEDFLNELKELTHKFLPDSEIEVVYKRIDKVSIRLLITRGLFIDVYANTETNRYDFSLIDNNIRISVTIILVVGTVTLLKIQKYILIAKFHL</sequence>
<name>A0A5J4KXP4_9ZZZZ</name>